<dbReference type="Pfam" id="PF08666">
    <property type="entry name" value="SAF"/>
    <property type="match status" value="1"/>
</dbReference>
<dbReference type="NCBIfam" id="TIGR03177">
    <property type="entry name" value="pilus_cpaB"/>
    <property type="match status" value="1"/>
</dbReference>
<dbReference type="InterPro" id="IPR017592">
    <property type="entry name" value="Pilus_assmbl_Flp-typ_CpaB"/>
</dbReference>
<sequence>MRPSPAPSVPGRPPAWRRRLHRHRGPVLALLVGLLVWSLTSILRPAPPEVVPVLVAARDLPPGTTLRADDLATVALPVAARPDDAPSDPSSLLGGQVVVPLLAGDPVLARHLLTAGLLAGYGPDVVATPLRLADSAALAVLRPGDVVDVIAAVSGSTASGTAGQASVVAARVRVLLTSATGAGESDGGFLAMPASIDGSSVVLATTSSQSLAIARAAVGSRLSVVLRAG</sequence>
<feature type="domain" description="SAF" evidence="1">
    <location>
        <begin position="51"/>
        <end position="113"/>
    </location>
</feature>
<name>A0ABW1SWH4_9ACTN</name>
<dbReference type="Pfam" id="PF16976">
    <property type="entry name" value="RcpC"/>
    <property type="match status" value="1"/>
</dbReference>
<comment type="caution">
    <text evidence="2">The sequence shown here is derived from an EMBL/GenBank/DDBJ whole genome shotgun (WGS) entry which is preliminary data.</text>
</comment>
<dbReference type="RefSeq" id="WP_386763735.1">
    <property type="nucleotide sequence ID" value="NZ_JBHSTI010000002.1"/>
</dbReference>
<organism evidence="2 3">
    <name type="scientific">Longivirga aurantiaca</name>
    <dbReference type="NCBI Taxonomy" id="1837743"/>
    <lineage>
        <taxon>Bacteria</taxon>
        <taxon>Bacillati</taxon>
        <taxon>Actinomycetota</taxon>
        <taxon>Actinomycetes</taxon>
        <taxon>Sporichthyales</taxon>
        <taxon>Sporichthyaceae</taxon>
        <taxon>Longivirga</taxon>
    </lineage>
</organism>
<reference evidence="3" key="1">
    <citation type="journal article" date="2019" name="Int. J. Syst. Evol. Microbiol.">
        <title>The Global Catalogue of Microorganisms (GCM) 10K type strain sequencing project: providing services to taxonomists for standard genome sequencing and annotation.</title>
        <authorList>
            <consortium name="The Broad Institute Genomics Platform"/>
            <consortium name="The Broad Institute Genome Sequencing Center for Infectious Disease"/>
            <person name="Wu L."/>
            <person name="Ma J."/>
        </authorList>
    </citation>
    <scope>NUCLEOTIDE SEQUENCE [LARGE SCALE GENOMIC DNA]</scope>
    <source>
        <strain evidence="3">CGMCC 4.7317</strain>
    </source>
</reference>
<evidence type="ECO:0000313" key="3">
    <source>
        <dbReference type="Proteomes" id="UP001596138"/>
    </source>
</evidence>
<dbReference type="EMBL" id="JBHSTI010000002">
    <property type="protein sequence ID" value="MFC6236698.1"/>
    <property type="molecule type" value="Genomic_DNA"/>
</dbReference>
<accession>A0ABW1SWH4</accession>
<dbReference type="InterPro" id="IPR031571">
    <property type="entry name" value="RcpC_dom"/>
</dbReference>
<dbReference type="InterPro" id="IPR013974">
    <property type="entry name" value="SAF"/>
</dbReference>
<protein>
    <submittedName>
        <fullName evidence="2">Flp pilus assembly protein CpaB</fullName>
    </submittedName>
</protein>
<dbReference type="Proteomes" id="UP001596138">
    <property type="component" value="Unassembled WGS sequence"/>
</dbReference>
<dbReference type="SMART" id="SM00858">
    <property type="entry name" value="SAF"/>
    <property type="match status" value="1"/>
</dbReference>
<evidence type="ECO:0000313" key="2">
    <source>
        <dbReference type="EMBL" id="MFC6236698.1"/>
    </source>
</evidence>
<proteinExistence type="predicted"/>
<dbReference type="CDD" id="cd11614">
    <property type="entry name" value="SAF_CpaB_FlgA_like"/>
    <property type="match status" value="1"/>
</dbReference>
<gene>
    <name evidence="2" type="primary">cpaB</name>
    <name evidence="2" type="ORF">ACFQGU_02320</name>
</gene>
<evidence type="ECO:0000259" key="1">
    <source>
        <dbReference type="SMART" id="SM00858"/>
    </source>
</evidence>
<keyword evidence="3" id="KW-1185">Reference proteome</keyword>